<dbReference type="GO" id="GO:0005737">
    <property type="term" value="C:cytoplasm"/>
    <property type="evidence" value="ECO:0007669"/>
    <property type="project" value="TreeGrafter"/>
</dbReference>
<gene>
    <name evidence="4" type="primary">TSC2</name>
    <name evidence="4" type="ORF">LPJ53_000069</name>
</gene>
<feature type="compositionally biased region" description="Basic and acidic residues" evidence="2">
    <location>
        <begin position="357"/>
        <end position="375"/>
    </location>
</feature>
<feature type="compositionally biased region" description="Polar residues" evidence="2">
    <location>
        <begin position="1436"/>
        <end position="1447"/>
    </location>
</feature>
<dbReference type="InterPro" id="IPR018515">
    <property type="entry name" value="Tuberin-type_domain"/>
</dbReference>
<organism evidence="4 5">
    <name type="scientific">Coemansia erecta</name>
    <dbReference type="NCBI Taxonomy" id="147472"/>
    <lineage>
        <taxon>Eukaryota</taxon>
        <taxon>Fungi</taxon>
        <taxon>Fungi incertae sedis</taxon>
        <taxon>Zoopagomycota</taxon>
        <taxon>Kickxellomycotina</taxon>
        <taxon>Kickxellomycetes</taxon>
        <taxon>Kickxellales</taxon>
        <taxon>Kickxellaceae</taxon>
        <taxon>Coemansia</taxon>
    </lineage>
</organism>
<feature type="region of interest" description="Disordered" evidence="2">
    <location>
        <begin position="1434"/>
        <end position="1464"/>
    </location>
</feature>
<protein>
    <submittedName>
        <fullName evidence="4">Tuberous sclerosis 2-like protein</fullName>
    </submittedName>
</protein>
<dbReference type="Pfam" id="PF11864">
    <property type="entry name" value="DUF3384"/>
    <property type="match status" value="1"/>
</dbReference>
<evidence type="ECO:0000313" key="4">
    <source>
        <dbReference type="EMBL" id="KAJ1725808.1"/>
    </source>
</evidence>
<reference evidence="4" key="1">
    <citation type="submission" date="2022-07" db="EMBL/GenBank/DDBJ databases">
        <title>Phylogenomic reconstructions and comparative analyses of Kickxellomycotina fungi.</title>
        <authorList>
            <person name="Reynolds N.K."/>
            <person name="Stajich J.E."/>
            <person name="Barry K."/>
            <person name="Grigoriev I.V."/>
            <person name="Crous P."/>
            <person name="Smith M.E."/>
        </authorList>
    </citation>
    <scope>NUCLEOTIDE SEQUENCE</scope>
    <source>
        <strain evidence="4">NBRC 32514</strain>
    </source>
</reference>
<dbReference type="Gene3D" id="3.40.50.2000">
    <property type="entry name" value="Glycogen Phosphorylase B"/>
    <property type="match status" value="1"/>
</dbReference>
<dbReference type="GO" id="GO:0005634">
    <property type="term" value="C:nucleus"/>
    <property type="evidence" value="ECO:0007669"/>
    <property type="project" value="InterPro"/>
</dbReference>
<dbReference type="PANTHER" id="PTHR10063:SF0">
    <property type="entry name" value="TUBERIN"/>
    <property type="match status" value="1"/>
</dbReference>
<feature type="region of interest" description="Disordered" evidence="2">
    <location>
        <begin position="1038"/>
        <end position="1064"/>
    </location>
</feature>
<feature type="region of interest" description="Disordered" evidence="2">
    <location>
        <begin position="321"/>
        <end position="393"/>
    </location>
</feature>
<feature type="compositionally biased region" description="Polar residues" evidence="2">
    <location>
        <begin position="1627"/>
        <end position="1644"/>
    </location>
</feature>
<feature type="region of interest" description="Disordered" evidence="2">
    <location>
        <begin position="278"/>
        <end position="304"/>
    </location>
</feature>
<keyword evidence="5" id="KW-1185">Reference proteome</keyword>
<dbReference type="InterPro" id="IPR024584">
    <property type="entry name" value="Tuberin_N"/>
</dbReference>
<name>A0A9W7Y7V8_9FUNG</name>
<dbReference type="Proteomes" id="UP001149813">
    <property type="component" value="Unassembled WGS sequence"/>
</dbReference>
<evidence type="ECO:0000256" key="1">
    <source>
        <dbReference type="ARBA" id="ARBA00022468"/>
    </source>
</evidence>
<evidence type="ECO:0000313" key="5">
    <source>
        <dbReference type="Proteomes" id="UP001149813"/>
    </source>
</evidence>
<evidence type="ECO:0000256" key="2">
    <source>
        <dbReference type="SAM" id="MobiDB-lite"/>
    </source>
</evidence>
<dbReference type="GO" id="GO:0051056">
    <property type="term" value="P:regulation of small GTPase mediated signal transduction"/>
    <property type="evidence" value="ECO:0007669"/>
    <property type="project" value="InterPro"/>
</dbReference>
<feature type="region of interest" description="Disordered" evidence="2">
    <location>
        <begin position="839"/>
        <end position="869"/>
    </location>
</feature>
<feature type="region of interest" description="Disordered" evidence="2">
    <location>
        <begin position="1983"/>
        <end position="2005"/>
    </location>
</feature>
<proteinExistence type="predicted"/>
<keyword evidence="1" id="KW-0343">GTPase activation</keyword>
<feature type="compositionally biased region" description="Polar residues" evidence="2">
    <location>
        <begin position="341"/>
        <end position="356"/>
    </location>
</feature>
<accession>A0A9W7Y7V8</accession>
<feature type="region of interest" description="Disordered" evidence="2">
    <location>
        <begin position="1620"/>
        <end position="1648"/>
    </location>
</feature>
<dbReference type="GO" id="GO:0005096">
    <property type="term" value="F:GTPase activator activity"/>
    <property type="evidence" value="ECO:0007669"/>
    <property type="project" value="UniProtKB-KW"/>
</dbReference>
<dbReference type="PROSITE" id="PS50085">
    <property type="entry name" value="RAPGAP"/>
    <property type="match status" value="1"/>
</dbReference>
<dbReference type="InterPro" id="IPR035974">
    <property type="entry name" value="Rap/Ran-GAP_sf"/>
</dbReference>
<dbReference type="FunFam" id="3.40.50.11210:FF:000001">
    <property type="entry name" value="Ral GTPase-activating protein subunit alpha-1 isoform 1"/>
    <property type="match status" value="1"/>
</dbReference>
<dbReference type="Pfam" id="PF03542">
    <property type="entry name" value="Tuberin"/>
    <property type="match status" value="1"/>
</dbReference>
<feature type="compositionally biased region" description="Gly residues" evidence="2">
    <location>
        <begin position="292"/>
        <end position="304"/>
    </location>
</feature>
<dbReference type="InterPro" id="IPR000331">
    <property type="entry name" value="Rap/Ran_GAP_dom"/>
</dbReference>
<feature type="domain" description="Rap-GAP" evidence="3">
    <location>
        <begin position="1737"/>
        <end position="1988"/>
    </location>
</feature>
<comment type="caution">
    <text evidence="4">The sequence shown here is derived from an EMBL/GenBank/DDBJ whole genome shotgun (WGS) entry which is preliminary data.</text>
</comment>
<feature type="compositionally biased region" description="Low complexity" evidence="2">
    <location>
        <begin position="278"/>
        <end position="291"/>
    </location>
</feature>
<dbReference type="OrthoDB" id="19311at2759"/>
<feature type="compositionally biased region" description="Low complexity" evidence="2">
    <location>
        <begin position="843"/>
        <end position="852"/>
    </location>
</feature>
<dbReference type="SUPFAM" id="SSF53756">
    <property type="entry name" value="UDP-Glycosyltransferase/glycogen phosphorylase"/>
    <property type="match status" value="1"/>
</dbReference>
<dbReference type="InterPro" id="IPR027107">
    <property type="entry name" value="Tuberin/Ral-act_asu"/>
</dbReference>
<dbReference type="Pfam" id="PF02145">
    <property type="entry name" value="Rap_GAP"/>
    <property type="match status" value="1"/>
</dbReference>
<dbReference type="Gene3D" id="3.40.50.11210">
    <property type="entry name" value="Rap/Ran-GAP"/>
    <property type="match status" value="1"/>
</dbReference>
<dbReference type="PANTHER" id="PTHR10063">
    <property type="entry name" value="TUBERIN"/>
    <property type="match status" value="1"/>
</dbReference>
<dbReference type="SUPFAM" id="SSF111347">
    <property type="entry name" value="Rap/Ran-GAP"/>
    <property type="match status" value="1"/>
</dbReference>
<evidence type="ECO:0000259" key="3">
    <source>
        <dbReference type="PROSITE" id="PS50085"/>
    </source>
</evidence>
<dbReference type="EMBL" id="JANBOJ010000001">
    <property type="protein sequence ID" value="KAJ1725808.1"/>
    <property type="molecule type" value="Genomic_DNA"/>
</dbReference>
<sequence length="2050" mass="225781">MQWLPTCKKDGRSGLPNGKLLVLHDKAPRHFKRLSASEIHKLWTRLLGDPQLASLQRMLNDSSGDGVPRDEQSTLLTSRARDGTASMRKDRPMLLVSSTSWTADEDFSILLDALCMYDEQASRNGGTSLAVLITGKGPLRGHYEAEIDRLKLNKVYIVTAWLSAEDYPLLLGSADLGISLHTSSSGLDLPMKVVDMLGCGTPVCAYEFACIHELVDSRNGMVFGNASELAQQIQSLASQLGSKRGPYQRLLRGAEEFRRIDWETNYRDVLDAFNGSLNSNSGNGGSSNNSGSGSGGNGGAAGGNRGGSSLAALFRNVLRSSFQNEESREPTPAVLDPPTVNMDQATAIITTTSVDSSAEHRYDNDDPEHTYRESKSGSALDEQSLGPDTTNLHTTEADYADDAASLGDEKQQSEQVAESMTDTHSIDAELLVLRFSHLSDKDTTLDSRLSALEDLVLEVKDKRLINVIAIWSAIDDIVRLAFEGVNDEGEPQQLDADRRLTARRLVLTLLVELAEGGLSDSSIGGNASQIRRNMLNVASMAEGWSEISLAARYASWASDDAHHFEEDPRVWFERARSWVEVAVQHCYSEETPLEPLHGPPADAQAALTASLEFLSQIVAAEYPVLDPDQVSVLISTLCTQAAKTRLVNEGNIEEVTWVWTESAHLYGVLHLLKTVITYGALSKKMLSPGIALLCTTSDIEMCRGLCCEIVYTLFTSCYMRDTLLAMNSILRKGNKLMNAMLIYGNSTMTPYQIAVNGIVFYITQVMDTGPTDFQFSLRIGNCLPVLGKAVECMHADVLRLVFPYLCKVANDSRIESMMADDWEVLISIMATTIECRTSDRFDGSAGSESGGSIADNEDDEGGAGPNEHRNAPLPYLYDTALRSIVGVVHRRKDLPLIHLTQLLYQLREVLSDDLAQDLLRFVDSNGSLRVGESSRIQTLESLMHIYYFDRSRSLALRRQMVKLCAKIFAESVDVDLAGFVQTPIIMSLLEQLSLEDDEKIVVSVLGVLNVTLKRVKDSHTFSLVLAFAARASVEPTYTRPTQTLQQPSGGSSQGAGDISPGQHSFQINTPGYSPPVLVDSVSDSVERPYPSFKRITLTVGCLLDVLEWRISNTDVGSGLIYVHSAPDTIELTECLMDLLESPHTFSLVQRDIMSVFLRLHADPSLKLYILKPDSDTVMDQRVSLHENARLRINTINRSRSDSSVTDSDNRTIASTVSTLQKTPFPIERYVKILIYLFQTNADIETYYVLCRGLSTQLGNTYLFSSCEKQMYALIIYLTGFVRVATYGHEPRVRLSAMDKNQASTLTFGLLIGAMHYKDLLRREQQDALIIAFSEGLIMTSGTMSAKSTPQICLNALSVGMLELPGATMRNLPGILQQLTRIFTATMLSVHLLEFVSSVSREHRLYANFHTKDYLTLFAVAIDYIGFHNRQRRQEANIPTSGSGTSIPTDPRRLGSAGAGAGGDAHGPLAKSTLRDVALNQYVLAMAYQVIDVYYLSLPPTTKAEIVDYLIIGLLQSNFSRSGLDEANVVCLDMILQNYGRTSEEIMNLDETYFAEDLGPVIERGWIQHNAIVTIRAQKHGPLAQISVRSVSGTRSRVVNLPAEMQRKYAERLELPVISPPVSPMAESPSSSLGHSASKAQSRGRSINRSRRLQSLAMAGQQGMPIEGVTLPVDSVKRLLRNELIQGVVTKSRTAHLPISFGPAPCLAQEFISAYPELQNIDPPEPLSLESEPVARSIRVLDNITTIDTHKVSVAYVGPGQTTEQEIMLNQQGSLAYWNFLRGLGNITRLSEIKGFSGGLDTSGQDEDGRYTIRWRDLIAQLVFHVGTLMPAGKEKHEKYIRKKAHMGNDYVQIVFNESGKEYQFDTIPSEFNYVQIIVTPVDGSIPNRDEDASWLNNEPDHGETQFVQLYKVKTQVNPNVPFYGPAMEPKLLTLTALPGFVRSIAIHAAILSQVFSSCKKVDSSAAEYVSPWRHRLRAVQRARLHTQRQTAKPLPVTAGSASYTNSRSMSSASVGALSDFGPIVEDPTDAVTASQALGYLIKDLDTFYGR</sequence>
<dbReference type="Pfam" id="PF13692">
    <property type="entry name" value="Glyco_trans_1_4"/>
    <property type="match status" value="1"/>
</dbReference>